<proteinExistence type="inferred from homology"/>
<protein>
    <recommendedName>
        <fullName evidence="7">NADPH-dependent 1-acyldihydroxyacetone phosphate reductase</fullName>
    </recommendedName>
</protein>
<organism evidence="5 6">
    <name type="scientific">Mortierella alpina</name>
    <name type="common">Oleaginous fungus</name>
    <name type="synonym">Mortierella renispora</name>
    <dbReference type="NCBI Taxonomy" id="64518"/>
    <lineage>
        <taxon>Eukaryota</taxon>
        <taxon>Fungi</taxon>
        <taxon>Fungi incertae sedis</taxon>
        <taxon>Mucoromycota</taxon>
        <taxon>Mortierellomycotina</taxon>
        <taxon>Mortierellomycetes</taxon>
        <taxon>Mortierellales</taxon>
        <taxon>Mortierellaceae</taxon>
        <taxon>Mortierella</taxon>
    </lineage>
</organism>
<evidence type="ECO:0000256" key="3">
    <source>
        <dbReference type="ARBA" id="ARBA00023002"/>
    </source>
</evidence>
<reference evidence="5" key="1">
    <citation type="journal article" date="2020" name="Fungal Divers.">
        <title>Resolving the Mortierellaceae phylogeny through synthesis of multi-gene phylogenetics and phylogenomics.</title>
        <authorList>
            <person name="Vandepol N."/>
            <person name="Liber J."/>
            <person name="Desiro A."/>
            <person name="Na H."/>
            <person name="Kennedy M."/>
            <person name="Barry K."/>
            <person name="Grigoriev I.V."/>
            <person name="Miller A.N."/>
            <person name="O'Donnell K."/>
            <person name="Stajich J.E."/>
            <person name="Bonito G."/>
        </authorList>
    </citation>
    <scope>NUCLEOTIDE SEQUENCE</scope>
    <source>
        <strain evidence="5">CK1249</strain>
    </source>
</reference>
<keyword evidence="3" id="KW-0560">Oxidoreductase</keyword>
<dbReference type="AlphaFoldDB" id="A0A9P6IXP6"/>
<dbReference type="Gene3D" id="3.40.50.720">
    <property type="entry name" value="NAD(P)-binding Rossmann-like Domain"/>
    <property type="match status" value="1"/>
</dbReference>
<dbReference type="PRINTS" id="PR00081">
    <property type="entry name" value="GDHRDH"/>
</dbReference>
<dbReference type="FunFam" id="3.40.50.720:FF:000261">
    <property type="entry name" value="NADPH-dependent 1-acyldihydroxyacetone phosphate reductase"/>
    <property type="match status" value="1"/>
</dbReference>
<evidence type="ECO:0000313" key="6">
    <source>
        <dbReference type="Proteomes" id="UP000738359"/>
    </source>
</evidence>
<evidence type="ECO:0000313" key="5">
    <source>
        <dbReference type="EMBL" id="KAF9951922.1"/>
    </source>
</evidence>
<comment type="caution">
    <text evidence="5">The sequence shown here is derived from an EMBL/GenBank/DDBJ whole genome shotgun (WGS) entry which is preliminary data.</text>
</comment>
<dbReference type="PANTHER" id="PTHR44169">
    <property type="entry name" value="NADPH-DEPENDENT 1-ACYLDIHYDROXYACETONE PHOSPHATE REDUCTASE"/>
    <property type="match status" value="1"/>
</dbReference>
<dbReference type="InterPro" id="IPR020904">
    <property type="entry name" value="Sc_DH/Rdtase_CS"/>
</dbReference>
<dbReference type="Pfam" id="PF00106">
    <property type="entry name" value="adh_short"/>
    <property type="match status" value="1"/>
</dbReference>
<dbReference type="GO" id="GO:0016491">
    <property type="term" value="F:oxidoreductase activity"/>
    <property type="evidence" value="ECO:0007669"/>
    <property type="project" value="UniProtKB-KW"/>
</dbReference>
<dbReference type="Proteomes" id="UP000738359">
    <property type="component" value="Unassembled WGS sequence"/>
</dbReference>
<dbReference type="PROSITE" id="PS00061">
    <property type="entry name" value="ADH_SHORT"/>
    <property type="match status" value="1"/>
</dbReference>
<evidence type="ECO:0008006" key="7">
    <source>
        <dbReference type="Google" id="ProtNLM"/>
    </source>
</evidence>
<dbReference type="CDD" id="cd05374">
    <property type="entry name" value="17beta-HSD-like_SDR_c"/>
    <property type="match status" value="1"/>
</dbReference>
<dbReference type="InterPro" id="IPR002347">
    <property type="entry name" value="SDR_fam"/>
</dbReference>
<dbReference type="GO" id="GO:0005783">
    <property type="term" value="C:endoplasmic reticulum"/>
    <property type="evidence" value="ECO:0007669"/>
    <property type="project" value="TreeGrafter"/>
</dbReference>
<dbReference type="PRINTS" id="PR00080">
    <property type="entry name" value="SDRFAMILY"/>
</dbReference>
<gene>
    <name evidence="5" type="ORF">BGZ70_000803</name>
</gene>
<name>A0A9P6IXP6_MORAP</name>
<comment type="similarity">
    <text evidence="1 4">Belongs to the short-chain dehydrogenases/reductases (SDR) family.</text>
</comment>
<keyword evidence="2" id="KW-0521">NADP</keyword>
<dbReference type="EMBL" id="JAAAHY010001165">
    <property type="protein sequence ID" value="KAF9951922.1"/>
    <property type="molecule type" value="Genomic_DNA"/>
</dbReference>
<keyword evidence="6" id="KW-1185">Reference proteome</keyword>
<evidence type="ECO:0000256" key="2">
    <source>
        <dbReference type="ARBA" id="ARBA00022857"/>
    </source>
</evidence>
<dbReference type="OrthoDB" id="2102561at2759"/>
<sequence>MTSSKKIVLVTGCTTGGIGYETAKAFEKSGCKVYAAARRLEAITGIEDLDIEKVYIDVLDEKSIKDAVNYVIEKEGRIDILFNNAGMGLACPLIDMSIETTRKLLDTNITSVILVSKEVAPHMIRQKSGLIVNVGSVTAYLSTPWGGLYAASKAAVHSISDALRMELAPFGVNVSVVAPGAIKSNIGDNNLKAFHLPEKSFYQSVISYVMSRANASQAPGCTPTANFAKHVVSKCLKSSPPRYINYGTLSNLFRFLRYAPWMITDFIFSRKFGLNVLQKSVKDGKVVGK</sequence>
<accession>A0A9P6IXP6</accession>
<evidence type="ECO:0000256" key="1">
    <source>
        <dbReference type="ARBA" id="ARBA00006484"/>
    </source>
</evidence>
<evidence type="ECO:0000256" key="4">
    <source>
        <dbReference type="RuleBase" id="RU000363"/>
    </source>
</evidence>
<dbReference type="SUPFAM" id="SSF51735">
    <property type="entry name" value="NAD(P)-binding Rossmann-fold domains"/>
    <property type="match status" value="1"/>
</dbReference>
<dbReference type="InterPro" id="IPR036291">
    <property type="entry name" value="NAD(P)-bd_dom_sf"/>
</dbReference>
<dbReference type="PANTHER" id="PTHR44169:SF6">
    <property type="entry name" value="NADPH-DEPENDENT 1-ACYLDIHYDROXYACETONE PHOSPHATE REDUCTASE"/>
    <property type="match status" value="1"/>
</dbReference>